<dbReference type="AlphaFoldDB" id="A0A5B0QI05"/>
<sequence length="440" mass="50338">MHHSSNFLHDPGPKISEMTDYPDVVSETYAREVEIAPNVSLDGGAIEPGMKTLEFEAPKLCHMVKPPQTPGHQLVVPHVHNSNCYTQHQIRVRKRSSSMDAVTDGWNAFYWPLITIYESQAINTSWPRSDRVTKIYGARVKFRFCQQRTYCKYHHERIYLSSEAQHPLNRVKFRPCQQKIYCKYRHEKIYLSSEAQHALMYPPPPPRKRQMLVSSARHLIGDVTEANNRLLITKTHCLYPEVSNLIPFPSCLIGFRLVVHPCHPKSRVKHLRLRLVLRKKNEKCDRSLWLAMESPVIKAIYPLDGKIHETGSRTRFEATHQNSVGVQLGVDQYGKATLNRAQSIRYHGSTAPHVSASGVHTSELDLTMNEDSCLKHGVARSLYFAALIEFDSAADRSFEASLIVETQSQKELPFKLWSIPKTWVLDYDGKTELGQLNLST</sequence>
<evidence type="ECO:0000313" key="1">
    <source>
        <dbReference type="EMBL" id="KAA1112848.1"/>
    </source>
</evidence>
<comment type="caution">
    <text evidence="1">The sequence shown here is derived from an EMBL/GenBank/DDBJ whole genome shotgun (WGS) entry which is preliminary data.</text>
</comment>
<accession>A0A5B0QI05</accession>
<gene>
    <name evidence="1" type="ORF">PGT21_012624</name>
</gene>
<organism evidence="1 2">
    <name type="scientific">Puccinia graminis f. sp. tritici</name>
    <dbReference type="NCBI Taxonomy" id="56615"/>
    <lineage>
        <taxon>Eukaryota</taxon>
        <taxon>Fungi</taxon>
        <taxon>Dikarya</taxon>
        <taxon>Basidiomycota</taxon>
        <taxon>Pucciniomycotina</taxon>
        <taxon>Pucciniomycetes</taxon>
        <taxon>Pucciniales</taxon>
        <taxon>Pucciniaceae</taxon>
        <taxon>Puccinia</taxon>
    </lineage>
</organism>
<reference evidence="1 2" key="1">
    <citation type="submission" date="2019-05" db="EMBL/GenBank/DDBJ databases">
        <title>Emergence of the Ug99 lineage of the wheat stem rust pathogen through somatic hybridization.</title>
        <authorList>
            <person name="Li F."/>
            <person name="Upadhyaya N.M."/>
            <person name="Sperschneider J."/>
            <person name="Matny O."/>
            <person name="Nguyen-Phuc H."/>
            <person name="Mago R."/>
            <person name="Raley C."/>
            <person name="Miller M.E."/>
            <person name="Silverstein K.A.T."/>
            <person name="Henningsen E."/>
            <person name="Hirsch C.D."/>
            <person name="Visser B."/>
            <person name="Pretorius Z.A."/>
            <person name="Steffenson B.J."/>
            <person name="Schwessinger B."/>
            <person name="Dodds P.N."/>
            <person name="Figueroa M."/>
        </authorList>
    </citation>
    <scope>NUCLEOTIDE SEQUENCE [LARGE SCALE GENOMIC DNA]</scope>
    <source>
        <strain evidence="1">21-0</strain>
    </source>
</reference>
<keyword evidence="2" id="KW-1185">Reference proteome</keyword>
<proteinExistence type="predicted"/>
<protein>
    <submittedName>
        <fullName evidence="1">Uncharacterized protein</fullName>
    </submittedName>
</protein>
<dbReference type="EMBL" id="VSWC01000015">
    <property type="protein sequence ID" value="KAA1112848.1"/>
    <property type="molecule type" value="Genomic_DNA"/>
</dbReference>
<evidence type="ECO:0000313" key="2">
    <source>
        <dbReference type="Proteomes" id="UP000324748"/>
    </source>
</evidence>
<dbReference type="OrthoDB" id="2502482at2759"/>
<name>A0A5B0QI05_PUCGR</name>
<dbReference type="Proteomes" id="UP000324748">
    <property type="component" value="Unassembled WGS sequence"/>
</dbReference>